<evidence type="ECO:0000313" key="2">
    <source>
        <dbReference type="Proteomes" id="UP001529085"/>
    </source>
</evidence>
<comment type="caution">
    <text evidence="1">The sequence shown here is derived from an EMBL/GenBank/DDBJ whole genome shotgun (WGS) entry which is preliminary data.</text>
</comment>
<protein>
    <submittedName>
        <fullName evidence="1">Uncharacterized protein</fullName>
    </submittedName>
</protein>
<dbReference type="EMBL" id="JARSBN010000019">
    <property type="protein sequence ID" value="MDG4717342.1"/>
    <property type="molecule type" value="Genomic_DNA"/>
</dbReference>
<keyword evidence="2" id="KW-1185">Reference proteome</keyword>
<dbReference type="RefSeq" id="WP_278006762.1">
    <property type="nucleotide sequence ID" value="NZ_JARSBN010000019.1"/>
</dbReference>
<dbReference type="Proteomes" id="UP001529085">
    <property type="component" value="Unassembled WGS sequence"/>
</dbReference>
<organism evidence="1 2">
    <name type="scientific">Winogradskyella marincola</name>
    <dbReference type="NCBI Taxonomy" id="3037795"/>
    <lineage>
        <taxon>Bacteria</taxon>
        <taxon>Pseudomonadati</taxon>
        <taxon>Bacteroidota</taxon>
        <taxon>Flavobacteriia</taxon>
        <taxon>Flavobacteriales</taxon>
        <taxon>Flavobacteriaceae</taxon>
        <taxon>Winogradskyella</taxon>
    </lineage>
</organism>
<proteinExistence type="predicted"/>
<accession>A0ABT6G5M4</accession>
<gene>
    <name evidence="1" type="ORF">P7122_15770</name>
</gene>
<sequence>MGTHIDCIIPKEKNYSVEEIKSKLKSVYDRLKPEYSQLEKHGTFTKNSNGNWWISLIPSENGNPEYITGEGDSFNIDVYGKVIHIGCIERFSSLYMTDKNISNELYKIITEISKEFRKSDKILIGAGGFGETDHIMDMAFSENADFEKICVKMTELNGIPATELTELKDKSWYLKK</sequence>
<name>A0ABT6G5M4_9FLAO</name>
<reference evidence="1 2" key="1">
    <citation type="submission" date="2023-03" db="EMBL/GenBank/DDBJ databases">
        <title>Strain YYF002 represents a novel species in the genus Winogradskyella isolated from seawater.</title>
        <authorList>
            <person name="Fu Z.-Y."/>
        </authorList>
    </citation>
    <scope>NUCLEOTIDE SEQUENCE [LARGE SCALE GENOMIC DNA]</scope>
    <source>
        <strain evidence="1 2">YYF002</strain>
    </source>
</reference>
<evidence type="ECO:0000313" key="1">
    <source>
        <dbReference type="EMBL" id="MDG4717342.1"/>
    </source>
</evidence>